<gene>
    <name evidence="2" type="ORF">M8330_00745</name>
</gene>
<dbReference type="InterPro" id="IPR022183">
    <property type="entry name" value="DUF3710"/>
</dbReference>
<organism evidence="2 3">
    <name type="scientific">Nocardioides bruguierae</name>
    <dbReference type="NCBI Taxonomy" id="2945102"/>
    <lineage>
        <taxon>Bacteria</taxon>
        <taxon>Bacillati</taxon>
        <taxon>Actinomycetota</taxon>
        <taxon>Actinomycetes</taxon>
        <taxon>Propionibacteriales</taxon>
        <taxon>Nocardioidaceae</taxon>
        <taxon>Nocardioides</taxon>
    </lineage>
</organism>
<dbReference type="AlphaFoldDB" id="A0A9X2ID23"/>
<evidence type="ECO:0000313" key="3">
    <source>
        <dbReference type="Proteomes" id="UP001139485"/>
    </source>
</evidence>
<evidence type="ECO:0000313" key="2">
    <source>
        <dbReference type="EMBL" id="MCM0618817.1"/>
    </source>
</evidence>
<name>A0A9X2ID23_9ACTN</name>
<dbReference type="Proteomes" id="UP001139485">
    <property type="component" value="Unassembled WGS sequence"/>
</dbReference>
<reference evidence="2" key="1">
    <citation type="submission" date="2022-05" db="EMBL/GenBank/DDBJ databases">
        <authorList>
            <person name="Tuo L."/>
        </authorList>
    </citation>
    <scope>NUCLEOTIDE SEQUENCE</scope>
    <source>
        <strain evidence="2">BSK12Z-4</strain>
    </source>
</reference>
<keyword evidence="3" id="KW-1185">Reference proteome</keyword>
<feature type="region of interest" description="Disordered" evidence="1">
    <location>
        <begin position="203"/>
        <end position="253"/>
    </location>
</feature>
<accession>A0A9X2ID23</accession>
<comment type="caution">
    <text evidence="2">The sequence shown here is derived from an EMBL/GenBank/DDBJ whole genome shotgun (WGS) entry which is preliminary data.</text>
</comment>
<sequence>MRFRRKAAEPTGTTEETPDAGDATAAENDARPEQQRGPFDVSEMPEAPANVTRVDLGSLQVLPVSGTELRLQVDESSGDVQAVILAGPDGALELRAFAAPRNGDLWSEVRPQIAADMVRRGGTAVEGEGRFGTELRCELKRTLADGREGVQPSRIIGVNGSRWLLRATLIGGAARSPEAAARWEAILSTVVVDRGEGAMPVGEALPLRLPENARPVRRGTTQPGPGQPGQQPAQPAGQQPAQQPTQQPGSAES</sequence>
<feature type="region of interest" description="Disordered" evidence="1">
    <location>
        <begin position="1"/>
        <end position="45"/>
    </location>
</feature>
<dbReference type="EMBL" id="JAMOIL010000001">
    <property type="protein sequence ID" value="MCM0618817.1"/>
    <property type="molecule type" value="Genomic_DNA"/>
</dbReference>
<dbReference type="Pfam" id="PF12502">
    <property type="entry name" value="DUF3710"/>
    <property type="match status" value="1"/>
</dbReference>
<feature type="compositionally biased region" description="Low complexity" evidence="1">
    <location>
        <begin position="219"/>
        <end position="253"/>
    </location>
</feature>
<proteinExistence type="predicted"/>
<evidence type="ECO:0000256" key="1">
    <source>
        <dbReference type="SAM" id="MobiDB-lite"/>
    </source>
</evidence>
<protein>
    <submittedName>
        <fullName evidence="2">DUF3710 domain-containing protein</fullName>
    </submittedName>
</protein>
<dbReference type="RefSeq" id="WP_250825779.1">
    <property type="nucleotide sequence ID" value="NZ_JAMOIL010000001.1"/>
</dbReference>